<sequence>MGDNPAPKPQRPVILVVCHTLSGHLQPLIRIAHGLSSRGWDVAFLGPTAHRTRIEAAGAEFFALQGIADLNDQAYYANPNHLAPGYKALPWTKRGKIDLRLQCLETLPTQWENFKSTLAALHERERGRRVLIVAEAFFLGILPLKYGAALPPGVPVPRTVCVSITVPAIRNADLPPFAYAAPFDQSEAGRARNRALWDKWTESAADLTDLLDRQLLAAGAVRGTGETILAGANYRCHEAVYQVGVPGFEYPRSDWPEGFRFVGLVQGTPRGTVLPDPHFKWWDELKANSALDAADPKRKRVLVVAQGTVEVNPHDLIIPTIRAFEGRDEDVVVVAILGWKDASLDEFMPDGGVPGNARVADYLNYDAVLEHADVWIHNAGFGAVNHGIAHGVPMVVAGEGMDKTENARRVGWSGIGVDLGTARPSVAQVQEAVESVLRGGDSSTFKERIELLRRQSEGLDPFGIISEGLIGMAGMD</sequence>
<reference evidence="3 4" key="1">
    <citation type="submission" date="2023-01" db="EMBL/GenBank/DDBJ databases">
        <title>Analysis of 21 Apiospora genomes using comparative genomics revels a genus with tremendous synthesis potential of carbohydrate active enzymes and secondary metabolites.</title>
        <authorList>
            <person name="Sorensen T."/>
        </authorList>
    </citation>
    <scope>NUCLEOTIDE SEQUENCE [LARGE SCALE GENOMIC DNA]</scope>
    <source>
        <strain evidence="3 4">CBS 33761</strain>
    </source>
</reference>
<evidence type="ECO:0000313" key="3">
    <source>
        <dbReference type="EMBL" id="KAK8055661.1"/>
    </source>
</evidence>
<dbReference type="InterPro" id="IPR002213">
    <property type="entry name" value="UDP_glucos_trans"/>
</dbReference>
<evidence type="ECO:0000313" key="4">
    <source>
        <dbReference type="Proteomes" id="UP001444661"/>
    </source>
</evidence>
<evidence type="ECO:0000259" key="2">
    <source>
        <dbReference type="Pfam" id="PF06722"/>
    </source>
</evidence>
<dbReference type="Gene3D" id="3.40.50.2000">
    <property type="entry name" value="Glycogen Phosphorylase B"/>
    <property type="match status" value="2"/>
</dbReference>
<dbReference type="PANTHER" id="PTHR21015:SF22">
    <property type="entry name" value="GLYCOSYLTRANSFERASE"/>
    <property type="match status" value="1"/>
</dbReference>
<feature type="domain" description="Erythromycin biosynthesis protein CIII-like C-terminal" evidence="2">
    <location>
        <begin position="352"/>
        <end position="438"/>
    </location>
</feature>
<gene>
    <name evidence="3" type="ORF">PG993_000888</name>
</gene>
<keyword evidence="1" id="KW-0808">Transferase</keyword>
<dbReference type="PANTHER" id="PTHR21015">
    <property type="entry name" value="UDP-N-ACETYLGLUCOSAMINE--N-ACETYLMURAMYL-(PENTAPEPTIDE) PYROPHOSPHORYL-UNDECAPRENOL N-ACETYLGLUCOSAMINE TRANSFERASE 1"/>
    <property type="match status" value="1"/>
</dbReference>
<dbReference type="Pfam" id="PF06722">
    <property type="entry name" value="EryCIII-like_C"/>
    <property type="match status" value="1"/>
</dbReference>
<dbReference type="CDD" id="cd03784">
    <property type="entry name" value="GT1_Gtf-like"/>
    <property type="match status" value="1"/>
</dbReference>
<dbReference type="EMBL" id="JAQQWK010000001">
    <property type="protein sequence ID" value="KAK8055661.1"/>
    <property type="molecule type" value="Genomic_DNA"/>
</dbReference>
<keyword evidence="4" id="KW-1185">Reference proteome</keyword>
<accession>A0ABR1U9V3</accession>
<comment type="caution">
    <text evidence="3">The sequence shown here is derived from an EMBL/GenBank/DDBJ whole genome shotgun (WGS) entry which is preliminary data.</text>
</comment>
<dbReference type="InterPro" id="IPR010610">
    <property type="entry name" value="EryCIII-like_C"/>
</dbReference>
<name>A0ABR1U9V3_9PEZI</name>
<evidence type="ECO:0000256" key="1">
    <source>
        <dbReference type="ARBA" id="ARBA00022679"/>
    </source>
</evidence>
<dbReference type="Proteomes" id="UP001444661">
    <property type="component" value="Unassembled WGS sequence"/>
</dbReference>
<proteinExistence type="predicted"/>
<organism evidence="3 4">
    <name type="scientific">Apiospora rasikravindrae</name>
    <dbReference type="NCBI Taxonomy" id="990691"/>
    <lineage>
        <taxon>Eukaryota</taxon>
        <taxon>Fungi</taxon>
        <taxon>Dikarya</taxon>
        <taxon>Ascomycota</taxon>
        <taxon>Pezizomycotina</taxon>
        <taxon>Sordariomycetes</taxon>
        <taxon>Xylariomycetidae</taxon>
        <taxon>Amphisphaeriales</taxon>
        <taxon>Apiosporaceae</taxon>
        <taxon>Apiospora</taxon>
    </lineage>
</organism>
<dbReference type="SUPFAM" id="SSF53756">
    <property type="entry name" value="UDP-Glycosyltransferase/glycogen phosphorylase"/>
    <property type="match status" value="1"/>
</dbReference>
<protein>
    <recommendedName>
        <fullName evidence="2">Erythromycin biosynthesis protein CIII-like C-terminal domain-containing protein</fullName>
    </recommendedName>
</protein>